<dbReference type="OrthoDB" id="2849101at2"/>
<feature type="transmembrane region" description="Helical" evidence="1">
    <location>
        <begin position="16"/>
        <end position="47"/>
    </location>
</feature>
<organism evidence="2 3">
    <name type="scientific">Paenibacillus oryzae</name>
    <dbReference type="NCBI Taxonomy" id="1844972"/>
    <lineage>
        <taxon>Bacteria</taxon>
        <taxon>Bacillati</taxon>
        <taxon>Bacillota</taxon>
        <taxon>Bacilli</taxon>
        <taxon>Bacillales</taxon>
        <taxon>Paenibacillaceae</taxon>
        <taxon>Paenibacillus</taxon>
    </lineage>
</organism>
<keyword evidence="3" id="KW-1185">Reference proteome</keyword>
<feature type="transmembrane region" description="Helical" evidence="1">
    <location>
        <begin position="115"/>
        <end position="136"/>
    </location>
</feature>
<name>A0A1A5YLZ2_9BACL</name>
<reference evidence="2 3" key="1">
    <citation type="submission" date="2016-05" db="EMBL/GenBank/DDBJ databases">
        <title>Paenibacillus oryzae. sp. nov., isolated from the rice root.</title>
        <authorList>
            <person name="Zhang J."/>
            <person name="Zhang X."/>
        </authorList>
    </citation>
    <scope>NUCLEOTIDE SEQUENCE [LARGE SCALE GENOMIC DNA]</scope>
    <source>
        <strain evidence="2 3">1DrF-4</strain>
    </source>
</reference>
<feature type="transmembrane region" description="Helical" evidence="1">
    <location>
        <begin position="143"/>
        <end position="164"/>
    </location>
</feature>
<keyword evidence="1" id="KW-1133">Transmembrane helix</keyword>
<evidence type="ECO:0000313" key="2">
    <source>
        <dbReference type="EMBL" id="OBR66548.1"/>
    </source>
</evidence>
<accession>A0A1A5YLZ2</accession>
<feature type="transmembrane region" description="Helical" evidence="1">
    <location>
        <begin position="80"/>
        <end position="103"/>
    </location>
</feature>
<evidence type="ECO:0000256" key="1">
    <source>
        <dbReference type="SAM" id="Phobius"/>
    </source>
</evidence>
<feature type="transmembrane region" description="Helical" evidence="1">
    <location>
        <begin position="184"/>
        <end position="207"/>
    </location>
</feature>
<protein>
    <recommendedName>
        <fullName evidence="4">ABC-2 transporter permease</fullName>
    </recommendedName>
</protein>
<dbReference type="Proteomes" id="UP000092024">
    <property type="component" value="Unassembled WGS sequence"/>
</dbReference>
<evidence type="ECO:0008006" key="4">
    <source>
        <dbReference type="Google" id="ProtNLM"/>
    </source>
</evidence>
<sequence>MYNLLLKELKLGVNPFFYFLPFITGALTLIPSWLYFFVLLYFCFITVPNLFAGYKSQNDLIFTSILPVAKTNIVKAKISVVVILELLHMVIAIIYGVISISLYPDITYYFFAPTFGFWGLCFVMLAIFNLIFYPIYYKTAYKYGVATIASIAAALLFAGGAEWLAIQNSFVHDVFKGAGADNLLLQLSILAAGIIIFALFTIIAYYMSIKRFEKVEI</sequence>
<dbReference type="STRING" id="1844972.A7K91_03650"/>
<keyword evidence="1" id="KW-0472">Membrane</keyword>
<evidence type="ECO:0000313" key="3">
    <source>
        <dbReference type="Proteomes" id="UP000092024"/>
    </source>
</evidence>
<dbReference type="EMBL" id="LYPA01000046">
    <property type="protein sequence ID" value="OBR66548.1"/>
    <property type="molecule type" value="Genomic_DNA"/>
</dbReference>
<proteinExistence type="predicted"/>
<dbReference type="RefSeq" id="WP_068681831.1">
    <property type="nucleotide sequence ID" value="NZ_LYPA01000046.1"/>
</dbReference>
<dbReference type="Pfam" id="PF13346">
    <property type="entry name" value="ABC2_membrane_5"/>
    <property type="match status" value="1"/>
</dbReference>
<dbReference type="AlphaFoldDB" id="A0A1A5YLZ2"/>
<dbReference type="InterPro" id="IPR025699">
    <property type="entry name" value="ABC2_memb-like"/>
</dbReference>
<comment type="caution">
    <text evidence="2">The sequence shown here is derived from an EMBL/GenBank/DDBJ whole genome shotgun (WGS) entry which is preliminary data.</text>
</comment>
<gene>
    <name evidence="2" type="ORF">A7K91_03650</name>
</gene>
<keyword evidence="1" id="KW-0812">Transmembrane</keyword>